<evidence type="ECO:0000313" key="3">
    <source>
        <dbReference type="Proteomes" id="UP000256763"/>
    </source>
</evidence>
<feature type="chain" id="PRO_5017606934" description="Lipoprotein" evidence="1">
    <location>
        <begin position="21"/>
        <end position="189"/>
    </location>
</feature>
<dbReference type="EMBL" id="NFZW01000007">
    <property type="protein sequence ID" value="RFA37407.1"/>
    <property type="molecule type" value="Genomic_DNA"/>
</dbReference>
<reference evidence="3" key="1">
    <citation type="submission" date="2017-05" db="EMBL/GenBank/DDBJ databases">
        <authorList>
            <person name="Sharma S."/>
            <person name="Sidhu C."/>
            <person name="Pinnaka A.K."/>
        </authorList>
    </citation>
    <scope>NUCLEOTIDE SEQUENCE [LARGE SCALE GENOMIC DNA]</scope>
    <source>
        <strain evidence="3">AK93</strain>
    </source>
</reference>
<feature type="signal peptide" evidence="1">
    <location>
        <begin position="1"/>
        <end position="20"/>
    </location>
</feature>
<gene>
    <name evidence="2" type="ORF">CAL65_08940</name>
</gene>
<accession>A0A3E0WZT2</accession>
<dbReference type="RefSeq" id="WP_116301745.1">
    <property type="nucleotide sequence ID" value="NZ_NFZV01000006.1"/>
</dbReference>
<dbReference type="Proteomes" id="UP000256763">
    <property type="component" value="Unassembled WGS sequence"/>
</dbReference>
<keyword evidence="1" id="KW-0732">Signal</keyword>
<dbReference type="AlphaFoldDB" id="A0A3E0WZT2"/>
<dbReference type="Gene3D" id="3.10.129.140">
    <property type="entry name" value="Helicobacter TNF-alpha-Inducing protein"/>
    <property type="match status" value="1"/>
</dbReference>
<dbReference type="PROSITE" id="PS51257">
    <property type="entry name" value="PROKAR_LIPOPROTEIN"/>
    <property type="match status" value="1"/>
</dbReference>
<organism evidence="2 3">
    <name type="scientific">Alkalilimnicola ehrlichii</name>
    <dbReference type="NCBI Taxonomy" id="351052"/>
    <lineage>
        <taxon>Bacteria</taxon>
        <taxon>Pseudomonadati</taxon>
        <taxon>Pseudomonadota</taxon>
        <taxon>Gammaproteobacteria</taxon>
        <taxon>Chromatiales</taxon>
        <taxon>Ectothiorhodospiraceae</taxon>
        <taxon>Alkalilimnicola</taxon>
    </lineage>
</organism>
<protein>
    <recommendedName>
        <fullName evidence="4">Lipoprotein</fullName>
    </recommendedName>
</protein>
<keyword evidence="3" id="KW-1185">Reference proteome</keyword>
<evidence type="ECO:0000256" key="1">
    <source>
        <dbReference type="SAM" id="SignalP"/>
    </source>
</evidence>
<sequence length="189" mass="20556">MMSSSLRSVAAVLMLLVALAAAGCASHRTSVESNLGIRGAPDWVNQGSQALNDRDGRYIHGVGSAPTMADRSLQESTADNRARAEVARVLSSYMDVVMRDYTAQAGGSDGVNEQAVSRQIDNLTRVNMSGVRIIARWRDPRTDIVYSLAELDMERVQATVAATEEMNRSLREHIGQRGNNLFDNMAQGD</sequence>
<dbReference type="OrthoDB" id="6401451at2"/>
<evidence type="ECO:0008006" key="4">
    <source>
        <dbReference type="Google" id="ProtNLM"/>
    </source>
</evidence>
<name>A0A3E0WZT2_9GAMM</name>
<comment type="caution">
    <text evidence="2">The sequence shown here is derived from an EMBL/GenBank/DDBJ whole genome shotgun (WGS) entry which is preliminary data.</text>
</comment>
<proteinExistence type="predicted"/>
<evidence type="ECO:0000313" key="2">
    <source>
        <dbReference type="EMBL" id="RFA37407.1"/>
    </source>
</evidence>